<sequence>MIWKDISRLPRFLAAKMSLKTLVMVDNTPRNFRGFESNVLPIADFVGQPDDDALMLYTRILQQLVQSQADVRAVLHDTASLDDGLRRAIVEMKRSNQALMRDWLLHEDHRDWQRRARKKRRGKKKKKERTTMAMMMKDNQEKRDIRTREKDNKQEEMTMYCSNPFSLFNPHYDHDDDDDDDNDNDDDDNNDDNDDDDNDDDDDDMVTLVGDNATSFFSIPQLQGIVISGPFRI</sequence>
<dbReference type="Proteomes" id="UP000023152">
    <property type="component" value="Unassembled WGS sequence"/>
</dbReference>
<evidence type="ECO:0000313" key="3">
    <source>
        <dbReference type="EMBL" id="ETO21566.1"/>
    </source>
</evidence>
<feature type="non-terminal residue" evidence="3">
    <location>
        <position position="233"/>
    </location>
</feature>
<dbReference type="InterPro" id="IPR023214">
    <property type="entry name" value="HAD_sf"/>
</dbReference>
<evidence type="ECO:0000256" key="1">
    <source>
        <dbReference type="SAM" id="MobiDB-lite"/>
    </source>
</evidence>
<feature type="compositionally biased region" description="Acidic residues" evidence="1">
    <location>
        <begin position="175"/>
        <end position="205"/>
    </location>
</feature>
<dbReference type="InterPro" id="IPR004274">
    <property type="entry name" value="FCP1_dom"/>
</dbReference>
<feature type="region of interest" description="Disordered" evidence="1">
    <location>
        <begin position="114"/>
        <end position="207"/>
    </location>
</feature>
<dbReference type="Gene3D" id="3.40.50.1000">
    <property type="entry name" value="HAD superfamily/HAD-like"/>
    <property type="match status" value="1"/>
</dbReference>
<dbReference type="AlphaFoldDB" id="X6N6A7"/>
<proteinExistence type="predicted"/>
<protein>
    <submittedName>
        <fullName evidence="3">Spindle pole body protein</fullName>
    </submittedName>
</protein>
<dbReference type="EMBL" id="ASPP01011505">
    <property type="protein sequence ID" value="ETO21566.1"/>
    <property type="molecule type" value="Genomic_DNA"/>
</dbReference>
<gene>
    <name evidence="3" type="ORF">RFI_15637</name>
</gene>
<evidence type="ECO:0000259" key="2">
    <source>
        <dbReference type="PROSITE" id="PS50969"/>
    </source>
</evidence>
<accession>X6N6A7</accession>
<dbReference type="Pfam" id="PF03031">
    <property type="entry name" value="NIF"/>
    <property type="match status" value="1"/>
</dbReference>
<evidence type="ECO:0000313" key="4">
    <source>
        <dbReference type="Proteomes" id="UP000023152"/>
    </source>
</evidence>
<dbReference type="SUPFAM" id="SSF56784">
    <property type="entry name" value="HAD-like"/>
    <property type="match status" value="1"/>
</dbReference>
<keyword evidence="4" id="KW-1185">Reference proteome</keyword>
<comment type="caution">
    <text evidence="3">The sequence shown here is derived from an EMBL/GenBank/DDBJ whole genome shotgun (WGS) entry which is preliminary data.</text>
</comment>
<reference evidence="3 4" key="1">
    <citation type="journal article" date="2013" name="Curr. Biol.">
        <title>The Genome of the Foraminiferan Reticulomyxa filosa.</title>
        <authorList>
            <person name="Glockner G."/>
            <person name="Hulsmann N."/>
            <person name="Schleicher M."/>
            <person name="Noegel A.A."/>
            <person name="Eichinger L."/>
            <person name="Gallinger C."/>
            <person name="Pawlowski J."/>
            <person name="Sierra R."/>
            <person name="Euteneuer U."/>
            <person name="Pillet L."/>
            <person name="Moustafa A."/>
            <person name="Platzer M."/>
            <person name="Groth M."/>
            <person name="Szafranski K."/>
            <person name="Schliwa M."/>
        </authorList>
    </citation>
    <scope>NUCLEOTIDE SEQUENCE [LARGE SCALE GENOMIC DNA]</scope>
</reference>
<feature type="domain" description="FCP1 homology" evidence="2">
    <location>
        <begin position="1"/>
        <end position="64"/>
    </location>
</feature>
<feature type="compositionally biased region" description="Basic and acidic residues" evidence="1">
    <location>
        <begin position="138"/>
        <end position="156"/>
    </location>
</feature>
<dbReference type="PROSITE" id="PS50969">
    <property type="entry name" value="FCP1"/>
    <property type="match status" value="1"/>
</dbReference>
<dbReference type="InterPro" id="IPR036412">
    <property type="entry name" value="HAD-like_sf"/>
</dbReference>
<name>X6N6A7_RETFI</name>
<organism evidence="3 4">
    <name type="scientific">Reticulomyxa filosa</name>
    <dbReference type="NCBI Taxonomy" id="46433"/>
    <lineage>
        <taxon>Eukaryota</taxon>
        <taxon>Sar</taxon>
        <taxon>Rhizaria</taxon>
        <taxon>Retaria</taxon>
        <taxon>Foraminifera</taxon>
        <taxon>Monothalamids</taxon>
        <taxon>Reticulomyxidae</taxon>
        <taxon>Reticulomyxa</taxon>
    </lineage>
</organism>
<feature type="compositionally biased region" description="Basic residues" evidence="1">
    <location>
        <begin position="115"/>
        <end position="128"/>
    </location>
</feature>